<feature type="site" description="Interaction with substrate tRNA" evidence="10">
    <location>
        <position position="136"/>
    </location>
</feature>
<name>A0A2A2AA60_9BURK</name>
<dbReference type="SUPFAM" id="SSF52540">
    <property type="entry name" value="P-loop containing nucleoside triphosphate hydrolases"/>
    <property type="match status" value="1"/>
</dbReference>
<evidence type="ECO:0000256" key="1">
    <source>
        <dbReference type="ARBA" id="ARBA00001946"/>
    </source>
</evidence>
<evidence type="ECO:0000256" key="9">
    <source>
        <dbReference type="ARBA" id="ARBA00049563"/>
    </source>
</evidence>
<evidence type="ECO:0000256" key="10">
    <source>
        <dbReference type="HAMAP-Rule" id="MF_00185"/>
    </source>
</evidence>
<evidence type="ECO:0000313" key="14">
    <source>
        <dbReference type="EMBL" id="PAT34604.1"/>
    </source>
</evidence>
<sequence>MADIQHNGLLDRPFFILTGPTASGKSALALALAQALAPTQQLEIVSVDSALVYQGMDIGTAKPTRAERAQVPHHLIDIRAPQHSYSVAEFLSDCLQCIDQILARGAFPLLVGGTLMYLQALLHGLDALPPADAAVRAELEARAQRQGWPALHAWLAQVDPATAARLAPRDAQRIQRALEVWQLTGQPLSQLQQRARQAQPGLADWIAQRMLSVEPAERAWLHQRVAQRFAQMLQDGFLDEVRALRANPLLHAQLPSMRAVGYRQAWQMLDGQLPADAWVAQAEAATRQLAKRQMTWLRSMPSRQVLHSDQLTAEQMLQQALPRLQHAIASAADLP</sequence>
<evidence type="ECO:0000256" key="6">
    <source>
        <dbReference type="ARBA" id="ARBA00022741"/>
    </source>
</evidence>
<dbReference type="Proteomes" id="UP000217999">
    <property type="component" value="Unassembled WGS sequence"/>
</dbReference>
<gene>
    <name evidence="10" type="primary">miaA</name>
    <name evidence="14" type="ORF">CK620_06810</name>
</gene>
<dbReference type="InterPro" id="IPR018022">
    <property type="entry name" value="IPT"/>
</dbReference>
<dbReference type="InterPro" id="IPR039657">
    <property type="entry name" value="Dimethylallyltransferase"/>
</dbReference>
<comment type="caution">
    <text evidence="14">The sequence shown here is derived from an EMBL/GenBank/DDBJ whole genome shotgun (WGS) entry which is preliminary data.</text>
</comment>
<dbReference type="EC" id="2.5.1.75" evidence="10"/>
<dbReference type="InterPro" id="IPR027417">
    <property type="entry name" value="P-loop_NTPase"/>
</dbReference>
<proteinExistence type="inferred from homology"/>
<evidence type="ECO:0000256" key="12">
    <source>
        <dbReference type="RuleBase" id="RU003784"/>
    </source>
</evidence>
<keyword evidence="8 10" id="KW-0460">Magnesium</keyword>
<dbReference type="Gene3D" id="1.10.20.140">
    <property type="match status" value="1"/>
</dbReference>
<feature type="region of interest" description="Interaction with substrate tRNA" evidence="10">
    <location>
        <begin position="48"/>
        <end position="51"/>
    </location>
</feature>
<evidence type="ECO:0000256" key="4">
    <source>
        <dbReference type="ARBA" id="ARBA00022679"/>
    </source>
</evidence>
<evidence type="ECO:0000256" key="13">
    <source>
        <dbReference type="RuleBase" id="RU003785"/>
    </source>
</evidence>
<comment type="subunit">
    <text evidence="10">Monomer.</text>
</comment>
<feature type="binding site" evidence="10">
    <location>
        <begin position="21"/>
        <end position="26"/>
    </location>
    <ligand>
        <name>substrate</name>
    </ligand>
</feature>
<dbReference type="Pfam" id="PF01715">
    <property type="entry name" value="IPPT"/>
    <property type="match status" value="1"/>
</dbReference>
<feature type="region of interest" description="Interaction with substrate tRNA" evidence="10">
    <location>
        <begin position="172"/>
        <end position="176"/>
    </location>
</feature>
<dbReference type="HAMAP" id="MF_00185">
    <property type="entry name" value="IPP_trans"/>
    <property type="match status" value="1"/>
</dbReference>
<organism evidence="14 15">
    <name type="scientific">Vandammella animalimorsus</name>
    <dbReference type="NCBI Taxonomy" id="2029117"/>
    <lineage>
        <taxon>Bacteria</taxon>
        <taxon>Pseudomonadati</taxon>
        <taxon>Pseudomonadota</taxon>
        <taxon>Betaproteobacteria</taxon>
        <taxon>Burkholderiales</taxon>
        <taxon>Comamonadaceae</taxon>
        <taxon>Vandammella</taxon>
    </lineage>
</organism>
<dbReference type="FunFam" id="1.10.20.140:FF:000001">
    <property type="entry name" value="tRNA dimethylallyltransferase"/>
    <property type="match status" value="1"/>
</dbReference>
<reference evidence="14 15" key="1">
    <citation type="submission" date="2017-08" db="EMBL/GenBank/DDBJ databases">
        <title>WGS of Clinical strains of the CDC Group NO-1 linked to zoonotic infections in humans.</title>
        <authorList>
            <person name="Bernier A.-M."/>
            <person name="Bernard K."/>
        </authorList>
    </citation>
    <scope>NUCLEOTIDE SEQUENCE [LARGE SCALE GENOMIC DNA]</scope>
    <source>
        <strain evidence="14 15">NML03-0146</strain>
    </source>
</reference>
<keyword evidence="6 10" id="KW-0547">Nucleotide-binding</keyword>
<dbReference type="GO" id="GO:0052381">
    <property type="term" value="F:tRNA dimethylallyltransferase activity"/>
    <property type="evidence" value="ECO:0007669"/>
    <property type="project" value="UniProtKB-UniRule"/>
</dbReference>
<comment type="similarity">
    <text evidence="3 10 13">Belongs to the IPP transferase family.</text>
</comment>
<feature type="site" description="Interaction with substrate tRNA" evidence="10">
    <location>
        <position position="114"/>
    </location>
</feature>
<evidence type="ECO:0000256" key="7">
    <source>
        <dbReference type="ARBA" id="ARBA00022840"/>
    </source>
</evidence>
<keyword evidence="5 10" id="KW-0819">tRNA processing</keyword>
<keyword evidence="7 10" id="KW-0067">ATP-binding</keyword>
<dbReference type="NCBIfam" id="TIGR00174">
    <property type="entry name" value="miaA"/>
    <property type="match status" value="1"/>
</dbReference>
<dbReference type="GO" id="GO:0006400">
    <property type="term" value="P:tRNA modification"/>
    <property type="evidence" value="ECO:0007669"/>
    <property type="project" value="TreeGrafter"/>
</dbReference>
<dbReference type="GO" id="GO:0005524">
    <property type="term" value="F:ATP binding"/>
    <property type="evidence" value="ECO:0007669"/>
    <property type="project" value="UniProtKB-UniRule"/>
</dbReference>
<evidence type="ECO:0000256" key="8">
    <source>
        <dbReference type="ARBA" id="ARBA00022842"/>
    </source>
</evidence>
<comment type="catalytic activity">
    <reaction evidence="9 10 11">
        <text>adenosine(37) in tRNA + dimethylallyl diphosphate = N(6)-dimethylallyladenosine(37) in tRNA + diphosphate</text>
        <dbReference type="Rhea" id="RHEA:26482"/>
        <dbReference type="Rhea" id="RHEA-COMP:10162"/>
        <dbReference type="Rhea" id="RHEA-COMP:10375"/>
        <dbReference type="ChEBI" id="CHEBI:33019"/>
        <dbReference type="ChEBI" id="CHEBI:57623"/>
        <dbReference type="ChEBI" id="CHEBI:74411"/>
        <dbReference type="ChEBI" id="CHEBI:74415"/>
        <dbReference type="EC" id="2.5.1.75"/>
    </reaction>
</comment>
<dbReference type="AlphaFoldDB" id="A0A2A2AA60"/>
<comment type="caution">
    <text evidence="10">Lacks conserved residue(s) required for the propagation of feature annotation.</text>
</comment>
<evidence type="ECO:0000256" key="3">
    <source>
        <dbReference type="ARBA" id="ARBA00005842"/>
    </source>
</evidence>
<evidence type="ECO:0000313" key="15">
    <source>
        <dbReference type="Proteomes" id="UP000217999"/>
    </source>
</evidence>
<comment type="function">
    <text evidence="2 10 12">Catalyzes the transfer of a dimethylallyl group onto the adenine at position 37 in tRNAs that read codons beginning with uridine, leading to the formation of N6-(dimethylallyl)adenosine (i(6)A).</text>
</comment>
<feature type="binding site" evidence="10">
    <location>
        <begin position="19"/>
        <end position="26"/>
    </location>
    <ligand>
        <name>ATP</name>
        <dbReference type="ChEBI" id="CHEBI:30616"/>
    </ligand>
</feature>
<protein>
    <recommendedName>
        <fullName evidence="10">tRNA dimethylallyltransferase</fullName>
        <ecNumber evidence="10">2.5.1.75</ecNumber>
    </recommendedName>
    <alternativeName>
        <fullName evidence="10">Dimethylallyl diphosphate:tRNA dimethylallyltransferase</fullName>
        <shortName evidence="10">DMAPP:tRNA dimethylallyltransferase</shortName>
        <shortName evidence="10">DMATase</shortName>
    </alternativeName>
    <alternativeName>
        <fullName evidence="10">Isopentenyl-diphosphate:tRNA isopentenyltransferase</fullName>
        <shortName evidence="10">IPP transferase</shortName>
        <shortName evidence="10">IPPT</shortName>
        <shortName evidence="10">IPTase</shortName>
    </alternativeName>
</protein>
<dbReference type="PANTHER" id="PTHR11088:SF60">
    <property type="entry name" value="TRNA DIMETHYLALLYLTRANSFERASE"/>
    <property type="match status" value="1"/>
</dbReference>
<dbReference type="RefSeq" id="WP_095549686.1">
    <property type="nucleotide sequence ID" value="NZ_NSJF01000003.1"/>
</dbReference>
<evidence type="ECO:0000256" key="5">
    <source>
        <dbReference type="ARBA" id="ARBA00022694"/>
    </source>
</evidence>
<evidence type="ECO:0000256" key="11">
    <source>
        <dbReference type="RuleBase" id="RU003783"/>
    </source>
</evidence>
<evidence type="ECO:0000256" key="2">
    <source>
        <dbReference type="ARBA" id="ARBA00003213"/>
    </source>
</evidence>
<dbReference type="EMBL" id="NSJF01000003">
    <property type="protein sequence ID" value="PAT34604.1"/>
    <property type="molecule type" value="Genomic_DNA"/>
</dbReference>
<accession>A0A2A2AA60</accession>
<keyword evidence="4 10" id="KW-0808">Transferase</keyword>
<comment type="cofactor">
    <cofactor evidence="1 10">
        <name>Mg(2+)</name>
        <dbReference type="ChEBI" id="CHEBI:18420"/>
    </cofactor>
</comment>
<dbReference type="Gene3D" id="3.40.50.300">
    <property type="entry name" value="P-loop containing nucleotide triphosphate hydrolases"/>
    <property type="match status" value="1"/>
</dbReference>
<dbReference type="PANTHER" id="PTHR11088">
    <property type="entry name" value="TRNA DIMETHYLALLYLTRANSFERASE"/>
    <property type="match status" value="1"/>
</dbReference>